<feature type="domain" description="CENP-V/GFA" evidence="4">
    <location>
        <begin position="7"/>
        <end position="120"/>
    </location>
</feature>
<evidence type="ECO:0000259" key="4">
    <source>
        <dbReference type="PROSITE" id="PS51891"/>
    </source>
</evidence>
<keyword evidence="3" id="KW-0862">Zinc</keyword>
<dbReference type="PROSITE" id="PS51891">
    <property type="entry name" value="CENP_V_GFA"/>
    <property type="match status" value="1"/>
</dbReference>
<evidence type="ECO:0000313" key="6">
    <source>
        <dbReference type="Proteomes" id="UP000238348"/>
    </source>
</evidence>
<evidence type="ECO:0000313" key="5">
    <source>
        <dbReference type="EMBL" id="AUX47285.1"/>
    </source>
</evidence>
<proteinExistence type="inferred from homology"/>
<dbReference type="Proteomes" id="UP000238348">
    <property type="component" value="Chromosome"/>
</dbReference>
<dbReference type="InterPro" id="IPR006913">
    <property type="entry name" value="CENP-V/GFA"/>
</dbReference>
<evidence type="ECO:0000256" key="1">
    <source>
        <dbReference type="ARBA" id="ARBA00005495"/>
    </source>
</evidence>
<protein>
    <submittedName>
        <fullName evidence="5">Aldehyde-activating protein</fullName>
        <ecNumber evidence="5">4.4.1.22</ecNumber>
    </submittedName>
</protein>
<keyword evidence="5" id="KW-0456">Lyase</keyword>
<dbReference type="RefSeq" id="WP_104985325.1">
    <property type="nucleotide sequence ID" value="NZ_CP012673.1"/>
</dbReference>
<dbReference type="GO" id="GO:0051907">
    <property type="term" value="F:S-(hydroxymethyl)glutathione synthase activity"/>
    <property type="evidence" value="ECO:0007669"/>
    <property type="project" value="UniProtKB-EC"/>
</dbReference>
<dbReference type="Pfam" id="PF04828">
    <property type="entry name" value="GFA"/>
    <property type="match status" value="1"/>
</dbReference>
<comment type="similarity">
    <text evidence="1">Belongs to the Gfa family.</text>
</comment>
<dbReference type="OrthoDB" id="9805575at2"/>
<dbReference type="GO" id="GO:0046872">
    <property type="term" value="F:metal ion binding"/>
    <property type="evidence" value="ECO:0007669"/>
    <property type="project" value="UniProtKB-KW"/>
</dbReference>
<dbReference type="InterPro" id="IPR011057">
    <property type="entry name" value="Mss4-like_sf"/>
</dbReference>
<dbReference type="EMBL" id="CP012673">
    <property type="protein sequence ID" value="AUX47285.1"/>
    <property type="molecule type" value="Genomic_DNA"/>
</dbReference>
<dbReference type="PANTHER" id="PTHR28620">
    <property type="entry name" value="CENTROMERE PROTEIN V"/>
    <property type="match status" value="1"/>
</dbReference>
<dbReference type="EC" id="4.4.1.22" evidence="5"/>
<name>A0A2L0F6U0_SORCE</name>
<dbReference type="Gene3D" id="2.170.150.70">
    <property type="match status" value="1"/>
</dbReference>
<evidence type="ECO:0000256" key="2">
    <source>
        <dbReference type="ARBA" id="ARBA00022723"/>
    </source>
</evidence>
<evidence type="ECO:0000256" key="3">
    <source>
        <dbReference type="ARBA" id="ARBA00022833"/>
    </source>
</evidence>
<gene>
    <name evidence="5" type="ORF">SOCE26_088030</name>
</gene>
<dbReference type="InterPro" id="IPR052355">
    <property type="entry name" value="CENP-V-like"/>
</dbReference>
<keyword evidence="2" id="KW-0479">Metal-binding</keyword>
<organism evidence="5 6">
    <name type="scientific">Sorangium cellulosum</name>
    <name type="common">Polyangium cellulosum</name>
    <dbReference type="NCBI Taxonomy" id="56"/>
    <lineage>
        <taxon>Bacteria</taxon>
        <taxon>Pseudomonadati</taxon>
        <taxon>Myxococcota</taxon>
        <taxon>Polyangia</taxon>
        <taxon>Polyangiales</taxon>
        <taxon>Polyangiaceae</taxon>
        <taxon>Sorangium</taxon>
    </lineage>
</organism>
<reference evidence="5 6" key="1">
    <citation type="submission" date="2015-09" db="EMBL/GenBank/DDBJ databases">
        <title>Sorangium comparison.</title>
        <authorList>
            <person name="Zaburannyi N."/>
            <person name="Bunk B."/>
            <person name="Overmann J."/>
            <person name="Mueller R."/>
        </authorList>
    </citation>
    <scope>NUCLEOTIDE SEQUENCE [LARGE SCALE GENOMIC DNA]</scope>
    <source>
        <strain evidence="5 6">So ce26</strain>
    </source>
</reference>
<dbReference type="PANTHER" id="PTHR28620:SF1">
    <property type="entry name" value="CENP-V_GFA DOMAIN-CONTAINING PROTEIN"/>
    <property type="match status" value="1"/>
</dbReference>
<dbReference type="SUPFAM" id="SSF51316">
    <property type="entry name" value="Mss4-like"/>
    <property type="match status" value="1"/>
</dbReference>
<accession>A0A2L0F6U0</accession>
<dbReference type="AlphaFoldDB" id="A0A2L0F6U0"/>
<sequence length="120" mass="12858">MAELKTYTGGCHCGKVRYEVKVDLSAPVGVCNCSICSKTGSLLAFAPADQFTLLSGGDVLTDYQFNRKVIHHTFCSVCGIRSFGRGTGPDGREMCAINVRCLDDVDVGALKITQFDGKSL</sequence>